<evidence type="ECO:0000256" key="2">
    <source>
        <dbReference type="ARBA" id="ARBA00022741"/>
    </source>
</evidence>
<dbReference type="Proteomes" id="UP000254134">
    <property type="component" value="Unassembled WGS sequence"/>
</dbReference>
<dbReference type="AlphaFoldDB" id="A0A7M2YYA5"/>
<name>A0A7M2YYA5_9ACTN</name>
<dbReference type="OrthoDB" id="5169996at2"/>
<evidence type="ECO:0000256" key="4">
    <source>
        <dbReference type="ARBA" id="ARBA00022840"/>
    </source>
</evidence>
<dbReference type="Pfam" id="PF12555">
    <property type="entry name" value="SteA-like_C"/>
    <property type="match status" value="1"/>
</dbReference>
<sequence length="375" mass="40046">MAAELAGTARLGRRTKDLVKRLRPGDVAIVDHADLDRVSVEELVESGVLAVVNVAPSMSGRFPNPGPLALVRAGVVLIDVPGAPLFEEVREGDALALRGGAVWCRGRCVAEGTRLDEIRLSAELAAQQSRVTEALEAFADNTLRHLRDEGRQLAQSIDFPPLETRFRDRHAVVVARGPGYKRDLRIVRPYIRDFKPVLVAVDGGADALLEIGLAPHVIVGDFDSVSDGALRCGAELLVHAYADGRAPGAERLARMALRYATVSAPGISEDIALQLAHDRGAELIVAVGTHFNLVEFMERNRAGMASTFVTRLKVGEVLVDAKGVSRLVSRRVGVWPLAAFAAAGVTAIVVAVLVSPALRNVIELLTRSLADALGL</sequence>
<evidence type="ECO:0000256" key="3">
    <source>
        <dbReference type="ARBA" id="ARBA00022777"/>
    </source>
</evidence>
<evidence type="ECO:0000259" key="6">
    <source>
        <dbReference type="Pfam" id="PF12555"/>
    </source>
</evidence>
<reference evidence="8" key="2">
    <citation type="journal article" date="2019" name="MicrobiologyOpen">
        <title>High-quality draft genome sequence of Gaiella occulta isolated from a 150 meter deep mineral water borehole and comparison with the genome sequences of other deep-branching lineages of the phylum Actinobacteria.</title>
        <authorList>
            <person name="Severino R."/>
            <person name="Froufe H.J.C."/>
            <person name="Barroso C."/>
            <person name="Albuquerque L."/>
            <person name="Lobo-da-Cunha A."/>
            <person name="da Costa M.S."/>
            <person name="Egas C."/>
        </authorList>
    </citation>
    <scope>NUCLEOTIDE SEQUENCE [LARGE SCALE GENOMIC DNA]</scope>
    <source>
        <strain evidence="8">F2-233</strain>
    </source>
</reference>
<feature type="domain" description="SteA-like C-terminal" evidence="6">
    <location>
        <begin position="322"/>
        <end position="365"/>
    </location>
</feature>
<accession>A0A7M2YYA5</accession>
<proteinExistence type="predicted"/>
<reference evidence="7 8" key="1">
    <citation type="submission" date="2018-07" db="EMBL/GenBank/DDBJ databases">
        <title>High-quality-draft genome sequence of Gaiella occulta.</title>
        <authorList>
            <person name="Severino R."/>
            <person name="Froufe H.J.C."/>
            <person name="Rainey F.A."/>
            <person name="Barroso C."/>
            <person name="Albuquerque L."/>
            <person name="Lobo-Da-Cunha A."/>
            <person name="Da Costa M.S."/>
            <person name="Egas C."/>
        </authorList>
    </citation>
    <scope>NUCLEOTIDE SEQUENCE [LARGE SCALE GENOMIC DNA]</scope>
    <source>
        <strain evidence="7 8">F2-233</strain>
    </source>
</reference>
<dbReference type="RefSeq" id="WP_114795311.1">
    <property type="nucleotide sequence ID" value="NZ_QQZY01000002.1"/>
</dbReference>
<dbReference type="InterPro" id="IPR047795">
    <property type="entry name" value="Put_SteA-like"/>
</dbReference>
<dbReference type="InterPro" id="IPR022215">
    <property type="entry name" value="SteA-like_C"/>
</dbReference>
<dbReference type="GO" id="GO:0016301">
    <property type="term" value="F:kinase activity"/>
    <property type="evidence" value="ECO:0007669"/>
    <property type="project" value="UniProtKB-KW"/>
</dbReference>
<keyword evidence="3 7" id="KW-0418">Kinase</keyword>
<protein>
    <submittedName>
        <fullName evidence="7">Thiamine pyrophosphokinase, catalytic domain</fullName>
    </submittedName>
</protein>
<dbReference type="GO" id="GO:0005524">
    <property type="term" value="F:ATP binding"/>
    <property type="evidence" value="ECO:0007669"/>
    <property type="project" value="UniProtKB-KW"/>
</dbReference>
<feature type="transmembrane region" description="Helical" evidence="5">
    <location>
        <begin position="334"/>
        <end position="358"/>
    </location>
</feature>
<evidence type="ECO:0000313" key="7">
    <source>
        <dbReference type="EMBL" id="RDI75066.1"/>
    </source>
</evidence>
<dbReference type="EMBL" id="QQZY01000002">
    <property type="protein sequence ID" value="RDI75066.1"/>
    <property type="molecule type" value="Genomic_DNA"/>
</dbReference>
<keyword evidence="1" id="KW-0808">Transferase</keyword>
<keyword evidence="4" id="KW-0067">ATP-binding</keyword>
<gene>
    <name evidence="7" type="ORF">Gocc_0864</name>
</gene>
<keyword evidence="5" id="KW-1133">Transmembrane helix</keyword>
<dbReference type="InterPro" id="IPR036759">
    <property type="entry name" value="TPK_catalytic_sf"/>
</dbReference>
<organism evidence="7 8">
    <name type="scientific">Gaiella occulta</name>
    <dbReference type="NCBI Taxonomy" id="1002870"/>
    <lineage>
        <taxon>Bacteria</taxon>
        <taxon>Bacillati</taxon>
        <taxon>Actinomycetota</taxon>
        <taxon>Thermoleophilia</taxon>
        <taxon>Gaiellales</taxon>
        <taxon>Gaiellaceae</taxon>
        <taxon>Gaiella</taxon>
    </lineage>
</organism>
<dbReference type="NCBIfam" id="NF040608">
    <property type="entry name" value="division_SteA"/>
    <property type="match status" value="1"/>
</dbReference>
<keyword evidence="2" id="KW-0547">Nucleotide-binding</keyword>
<dbReference type="Gene3D" id="3.40.50.10240">
    <property type="entry name" value="Thiamin pyrophosphokinase, catalytic domain"/>
    <property type="match status" value="1"/>
</dbReference>
<evidence type="ECO:0000256" key="5">
    <source>
        <dbReference type="SAM" id="Phobius"/>
    </source>
</evidence>
<dbReference type="SUPFAM" id="SSF63999">
    <property type="entry name" value="Thiamin pyrophosphokinase, catalytic domain"/>
    <property type="match status" value="1"/>
</dbReference>
<keyword evidence="5" id="KW-0812">Transmembrane</keyword>
<comment type="caution">
    <text evidence="7">The sequence shown here is derived from an EMBL/GenBank/DDBJ whole genome shotgun (WGS) entry which is preliminary data.</text>
</comment>
<evidence type="ECO:0000256" key="1">
    <source>
        <dbReference type="ARBA" id="ARBA00022679"/>
    </source>
</evidence>
<dbReference type="GO" id="GO:0009229">
    <property type="term" value="P:thiamine diphosphate biosynthetic process"/>
    <property type="evidence" value="ECO:0007669"/>
    <property type="project" value="InterPro"/>
</dbReference>
<dbReference type="GO" id="GO:0004788">
    <property type="term" value="F:thiamine diphosphokinase activity"/>
    <property type="evidence" value="ECO:0007669"/>
    <property type="project" value="InterPro"/>
</dbReference>
<keyword evidence="8" id="KW-1185">Reference proteome</keyword>
<evidence type="ECO:0000313" key="8">
    <source>
        <dbReference type="Proteomes" id="UP000254134"/>
    </source>
</evidence>
<keyword evidence="5" id="KW-0472">Membrane</keyword>